<evidence type="ECO:0000256" key="1">
    <source>
        <dbReference type="SAM" id="Phobius"/>
    </source>
</evidence>
<keyword evidence="1" id="KW-0812">Transmembrane</keyword>
<keyword evidence="1" id="KW-1133">Transmembrane helix</keyword>
<gene>
    <name evidence="2" type="ORF">WJX84_002613</name>
</gene>
<proteinExistence type="predicted"/>
<name>A0AAW1RH22_9CHLO</name>
<sequence>MDVSHYPVAREDLTATITVNATLAPRLSKPPFQRQKQGYRILRRDLICFLGMAAVVPEHHDPLLGYGGLITFLIVVHVAALLFWLWQVAASSLRSSQKVAVD</sequence>
<organism evidence="2 3">
    <name type="scientific">Apatococcus fuscideae</name>
    <dbReference type="NCBI Taxonomy" id="2026836"/>
    <lineage>
        <taxon>Eukaryota</taxon>
        <taxon>Viridiplantae</taxon>
        <taxon>Chlorophyta</taxon>
        <taxon>core chlorophytes</taxon>
        <taxon>Trebouxiophyceae</taxon>
        <taxon>Chlorellales</taxon>
        <taxon>Chlorellaceae</taxon>
        <taxon>Apatococcus</taxon>
    </lineage>
</organism>
<accession>A0AAW1RH22</accession>
<dbReference type="AlphaFoldDB" id="A0AAW1RH22"/>
<dbReference type="EMBL" id="JALJOV010002210">
    <property type="protein sequence ID" value="KAK9832760.1"/>
    <property type="molecule type" value="Genomic_DNA"/>
</dbReference>
<comment type="caution">
    <text evidence="2">The sequence shown here is derived from an EMBL/GenBank/DDBJ whole genome shotgun (WGS) entry which is preliminary data.</text>
</comment>
<protein>
    <submittedName>
        <fullName evidence="2">Uncharacterized protein</fullName>
    </submittedName>
</protein>
<keyword evidence="1" id="KW-0472">Membrane</keyword>
<evidence type="ECO:0000313" key="2">
    <source>
        <dbReference type="EMBL" id="KAK9832760.1"/>
    </source>
</evidence>
<evidence type="ECO:0000313" key="3">
    <source>
        <dbReference type="Proteomes" id="UP001485043"/>
    </source>
</evidence>
<keyword evidence="3" id="KW-1185">Reference proteome</keyword>
<reference evidence="2 3" key="1">
    <citation type="journal article" date="2024" name="Nat. Commun.">
        <title>Phylogenomics reveals the evolutionary origins of lichenization in chlorophyte algae.</title>
        <authorList>
            <person name="Puginier C."/>
            <person name="Libourel C."/>
            <person name="Otte J."/>
            <person name="Skaloud P."/>
            <person name="Haon M."/>
            <person name="Grisel S."/>
            <person name="Petersen M."/>
            <person name="Berrin J.G."/>
            <person name="Delaux P.M."/>
            <person name="Dal Grande F."/>
            <person name="Keller J."/>
        </authorList>
    </citation>
    <scope>NUCLEOTIDE SEQUENCE [LARGE SCALE GENOMIC DNA]</scope>
    <source>
        <strain evidence="2 3">SAG 2523</strain>
    </source>
</reference>
<dbReference type="Proteomes" id="UP001485043">
    <property type="component" value="Unassembled WGS sequence"/>
</dbReference>
<feature type="transmembrane region" description="Helical" evidence="1">
    <location>
        <begin position="63"/>
        <end position="86"/>
    </location>
</feature>